<feature type="coiled-coil region" evidence="1">
    <location>
        <begin position="35"/>
        <end position="76"/>
    </location>
</feature>
<gene>
    <name evidence="2" type="ORF">SAMN02745172_01814</name>
</gene>
<dbReference type="AlphaFoldDB" id="A0A1M7ZIA6"/>
<evidence type="ECO:0000313" key="2">
    <source>
        <dbReference type="EMBL" id="SHO64650.1"/>
    </source>
</evidence>
<accession>A0A1M7ZIA6</accession>
<keyword evidence="3" id="KW-1185">Reference proteome</keyword>
<keyword evidence="1" id="KW-0175">Coiled coil</keyword>
<dbReference type="STRING" id="1123029.SAMN02745172_01814"/>
<protein>
    <recommendedName>
        <fullName evidence="4">DUF4164 family protein</fullName>
    </recommendedName>
</protein>
<dbReference type="Pfam" id="PF13747">
    <property type="entry name" value="DUF4164"/>
    <property type="match status" value="1"/>
</dbReference>
<name>A0A1M7ZIA6_9HYPH</name>
<reference evidence="2 3" key="1">
    <citation type="submission" date="2016-12" db="EMBL/GenBank/DDBJ databases">
        <authorList>
            <person name="Song W.-J."/>
            <person name="Kurnit D.M."/>
        </authorList>
    </citation>
    <scope>NUCLEOTIDE SEQUENCE [LARGE SCALE GENOMIC DNA]</scope>
    <source>
        <strain evidence="2 3">DSM 19599</strain>
    </source>
</reference>
<evidence type="ECO:0008006" key="4">
    <source>
        <dbReference type="Google" id="ProtNLM"/>
    </source>
</evidence>
<dbReference type="EMBL" id="FRXO01000003">
    <property type="protein sequence ID" value="SHO64650.1"/>
    <property type="molecule type" value="Genomic_DNA"/>
</dbReference>
<dbReference type="RefSeq" id="WP_073627771.1">
    <property type="nucleotide sequence ID" value="NZ_FRXO01000003.1"/>
</dbReference>
<dbReference type="OrthoDB" id="8001694at2"/>
<dbReference type="Proteomes" id="UP000186406">
    <property type="component" value="Unassembled WGS sequence"/>
</dbReference>
<dbReference type="InterPro" id="IPR025310">
    <property type="entry name" value="DUF4164"/>
</dbReference>
<sequence>MSERPGIEESFARLGAALGRLEAALEHRAEIDGGKGLLEEQLQRLDEDRSRLAQDLDQAEARSARIEDTNKEVSRRLVAAMESIRTVLERHGG</sequence>
<evidence type="ECO:0000256" key="1">
    <source>
        <dbReference type="SAM" id="Coils"/>
    </source>
</evidence>
<evidence type="ECO:0000313" key="3">
    <source>
        <dbReference type="Proteomes" id="UP000186406"/>
    </source>
</evidence>
<proteinExistence type="predicted"/>
<organism evidence="2 3">
    <name type="scientific">Pseudoxanthobacter soli DSM 19599</name>
    <dbReference type="NCBI Taxonomy" id="1123029"/>
    <lineage>
        <taxon>Bacteria</taxon>
        <taxon>Pseudomonadati</taxon>
        <taxon>Pseudomonadota</taxon>
        <taxon>Alphaproteobacteria</taxon>
        <taxon>Hyphomicrobiales</taxon>
        <taxon>Segnochrobactraceae</taxon>
        <taxon>Pseudoxanthobacter</taxon>
    </lineage>
</organism>